<protein>
    <submittedName>
        <fullName evidence="2">Uncharacterized protein</fullName>
    </submittedName>
</protein>
<feature type="compositionally biased region" description="Basic and acidic residues" evidence="1">
    <location>
        <begin position="76"/>
        <end position="90"/>
    </location>
</feature>
<accession>A0A9J5XLS5</accession>
<sequence length="176" mass="19817">MHSINTIFHQNAQARGHIMLINHPKLKRVKVKIGLPFQGQRTRDSASRATIFLPQNSNTNNNKKTEQNPDSQTKLEGTDGKTRWKRDTQTETKFSLPSICQLSHLNNPQRIDNGEGDVRLEVVISCGISGLSDCSRLVSLDFGDLVAKKTSYRGLGWVAYASVRMLCWDGMGIIWY</sequence>
<evidence type="ECO:0000313" key="3">
    <source>
        <dbReference type="Proteomes" id="UP000824120"/>
    </source>
</evidence>
<gene>
    <name evidence="2" type="ORF">H5410_049239</name>
</gene>
<evidence type="ECO:0000313" key="2">
    <source>
        <dbReference type="EMBL" id="KAG5588805.1"/>
    </source>
</evidence>
<evidence type="ECO:0000256" key="1">
    <source>
        <dbReference type="SAM" id="MobiDB-lite"/>
    </source>
</evidence>
<name>A0A9J5XLS5_SOLCO</name>
<dbReference type="AlphaFoldDB" id="A0A9J5XLS5"/>
<feature type="region of interest" description="Disordered" evidence="1">
    <location>
        <begin position="54"/>
        <end position="90"/>
    </location>
</feature>
<keyword evidence="3" id="KW-1185">Reference proteome</keyword>
<organism evidence="2 3">
    <name type="scientific">Solanum commersonii</name>
    <name type="common">Commerson's wild potato</name>
    <name type="synonym">Commerson's nightshade</name>
    <dbReference type="NCBI Taxonomy" id="4109"/>
    <lineage>
        <taxon>Eukaryota</taxon>
        <taxon>Viridiplantae</taxon>
        <taxon>Streptophyta</taxon>
        <taxon>Embryophyta</taxon>
        <taxon>Tracheophyta</taxon>
        <taxon>Spermatophyta</taxon>
        <taxon>Magnoliopsida</taxon>
        <taxon>eudicotyledons</taxon>
        <taxon>Gunneridae</taxon>
        <taxon>Pentapetalae</taxon>
        <taxon>asterids</taxon>
        <taxon>lamiids</taxon>
        <taxon>Solanales</taxon>
        <taxon>Solanaceae</taxon>
        <taxon>Solanoideae</taxon>
        <taxon>Solaneae</taxon>
        <taxon>Solanum</taxon>
    </lineage>
</organism>
<dbReference type="EMBL" id="JACXVP010000009">
    <property type="protein sequence ID" value="KAG5588805.1"/>
    <property type="molecule type" value="Genomic_DNA"/>
</dbReference>
<dbReference type="Proteomes" id="UP000824120">
    <property type="component" value="Chromosome 9"/>
</dbReference>
<comment type="caution">
    <text evidence="2">The sequence shown here is derived from an EMBL/GenBank/DDBJ whole genome shotgun (WGS) entry which is preliminary data.</text>
</comment>
<proteinExistence type="predicted"/>
<feature type="compositionally biased region" description="Polar residues" evidence="1">
    <location>
        <begin position="54"/>
        <end position="75"/>
    </location>
</feature>
<reference evidence="2 3" key="1">
    <citation type="submission" date="2020-09" db="EMBL/GenBank/DDBJ databases">
        <title>De no assembly of potato wild relative species, Solanum commersonii.</title>
        <authorList>
            <person name="Cho K."/>
        </authorList>
    </citation>
    <scope>NUCLEOTIDE SEQUENCE [LARGE SCALE GENOMIC DNA]</scope>
    <source>
        <strain evidence="2">LZ3.2</strain>
        <tissue evidence="2">Leaf</tissue>
    </source>
</reference>